<dbReference type="AlphaFoldDB" id="A0A127M246"/>
<keyword evidence="1" id="KW-0472">Membrane</keyword>
<sequence length="93" mass="10984">MNYVSNNFATARTKAGIKAFDRIAINVATCYIKWISIRSVTTYSTINCIFKTTSSHLLLYKWQMPIFVIFMIKFTIRAIRIHKTDFYHRELPK</sequence>
<evidence type="ECO:0000256" key="1">
    <source>
        <dbReference type="SAM" id="Phobius"/>
    </source>
</evidence>
<proteinExistence type="predicted"/>
<reference evidence="2 3" key="1">
    <citation type="submission" date="2015-12" db="EMBL/GenBank/DDBJ databases">
        <authorList>
            <person name="Shamseldin A."/>
            <person name="Moawad H."/>
            <person name="Abd El-Rahim W.M."/>
            <person name="Sadowsky M.J."/>
        </authorList>
    </citation>
    <scope>NUCLEOTIDE SEQUENCE [LARGE SCALE GENOMIC DNA]</scope>
    <source>
        <strain evidence="2 3">SM2</strain>
    </source>
</reference>
<evidence type="ECO:0000313" key="2">
    <source>
        <dbReference type="EMBL" id="AMO67291.1"/>
    </source>
</evidence>
<organism evidence="2 3">
    <name type="scientific">Zhongshania aliphaticivorans</name>
    <dbReference type="NCBI Taxonomy" id="1470434"/>
    <lineage>
        <taxon>Bacteria</taxon>
        <taxon>Pseudomonadati</taxon>
        <taxon>Pseudomonadota</taxon>
        <taxon>Gammaproteobacteria</taxon>
        <taxon>Cellvibrionales</taxon>
        <taxon>Spongiibacteraceae</taxon>
        <taxon>Zhongshania</taxon>
    </lineage>
</organism>
<dbReference type="Proteomes" id="UP000074119">
    <property type="component" value="Chromosome"/>
</dbReference>
<gene>
    <name evidence="2" type="ORF">AZF00_02790</name>
</gene>
<evidence type="ECO:0000313" key="3">
    <source>
        <dbReference type="Proteomes" id="UP000074119"/>
    </source>
</evidence>
<feature type="transmembrane region" description="Helical" evidence="1">
    <location>
        <begin position="62"/>
        <end position="79"/>
    </location>
</feature>
<keyword evidence="1" id="KW-0812">Transmembrane</keyword>
<keyword evidence="1" id="KW-1133">Transmembrane helix</keyword>
<accession>A0A127M246</accession>
<protein>
    <submittedName>
        <fullName evidence="2">Uncharacterized protein</fullName>
    </submittedName>
</protein>
<name>A0A127M246_9GAMM</name>
<dbReference type="KEGG" id="zal:AZF00_02790"/>
<dbReference type="EMBL" id="CP014544">
    <property type="protein sequence ID" value="AMO67291.1"/>
    <property type="molecule type" value="Genomic_DNA"/>
</dbReference>